<dbReference type="FunFam" id="1.10.10.10:FF:000001">
    <property type="entry name" value="LysR family transcriptional regulator"/>
    <property type="match status" value="1"/>
</dbReference>
<dbReference type="PRINTS" id="PR00039">
    <property type="entry name" value="HTHLYSR"/>
</dbReference>
<dbReference type="GO" id="GO:0003677">
    <property type="term" value="F:DNA binding"/>
    <property type="evidence" value="ECO:0007669"/>
    <property type="project" value="UniProtKB-KW"/>
</dbReference>
<proteinExistence type="inferred from homology"/>
<dbReference type="GO" id="GO:0003700">
    <property type="term" value="F:DNA-binding transcription factor activity"/>
    <property type="evidence" value="ECO:0007669"/>
    <property type="project" value="InterPro"/>
</dbReference>
<dbReference type="PANTHER" id="PTHR30293">
    <property type="entry name" value="TRANSCRIPTIONAL REGULATORY PROTEIN NAC-RELATED"/>
    <property type="match status" value="1"/>
</dbReference>
<feature type="domain" description="HTH lysR-type" evidence="6">
    <location>
        <begin position="5"/>
        <end position="62"/>
    </location>
</feature>
<gene>
    <name evidence="7" type="ORF">A11Q_2005</name>
</gene>
<dbReference type="PATRIC" id="fig|1184267.3.peg.2030"/>
<evidence type="ECO:0000313" key="8">
    <source>
        <dbReference type="Proteomes" id="UP000012040"/>
    </source>
</evidence>
<dbReference type="KEGG" id="bex:A11Q_2005"/>
<dbReference type="eggNOG" id="COG0583">
    <property type="taxonomic scope" value="Bacteria"/>
</dbReference>
<comment type="similarity">
    <text evidence="1">Belongs to the LysR transcriptional regulatory family.</text>
</comment>
<dbReference type="InterPro" id="IPR005119">
    <property type="entry name" value="LysR_subst-bd"/>
</dbReference>
<evidence type="ECO:0000256" key="2">
    <source>
        <dbReference type="ARBA" id="ARBA00023015"/>
    </source>
</evidence>
<dbReference type="Gene3D" id="1.10.10.10">
    <property type="entry name" value="Winged helix-like DNA-binding domain superfamily/Winged helix DNA-binding domain"/>
    <property type="match status" value="1"/>
</dbReference>
<dbReference type="HOGENOM" id="CLU_039613_9_0_7"/>
<dbReference type="InterPro" id="IPR036390">
    <property type="entry name" value="WH_DNA-bd_sf"/>
</dbReference>
<evidence type="ECO:0000313" key="7">
    <source>
        <dbReference type="EMBL" id="AGH96221.1"/>
    </source>
</evidence>
<evidence type="ECO:0000256" key="5">
    <source>
        <dbReference type="ARBA" id="ARBA00023163"/>
    </source>
</evidence>
<dbReference type="OrthoDB" id="5289605at2"/>
<dbReference type="AlphaFoldDB" id="M4VDV4"/>
<dbReference type="InterPro" id="IPR036388">
    <property type="entry name" value="WH-like_DNA-bd_sf"/>
</dbReference>
<evidence type="ECO:0000256" key="4">
    <source>
        <dbReference type="ARBA" id="ARBA00023159"/>
    </source>
</evidence>
<protein>
    <recommendedName>
        <fullName evidence="6">HTH lysR-type domain-containing protein</fullName>
    </recommendedName>
</protein>
<dbReference type="EMBL" id="CP003537">
    <property type="protein sequence ID" value="AGH96221.1"/>
    <property type="molecule type" value="Genomic_DNA"/>
</dbReference>
<keyword evidence="8" id="KW-1185">Reference proteome</keyword>
<keyword evidence="2" id="KW-0805">Transcription regulation</keyword>
<dbReference type="SUPFAM" id="SSF53850">
    <property type="entry name" value="Periplasmic binding protein-like II"/>
    <property type="match status" value="1"/>
</dbReference>
<evidence type="ECO:0000256" key="3">
    <source>
        <dbReference type="ARBA" id="ARBA00023125"/>
    </source>
</evidence>
<evidence type="ECO:0000256" key="1">
    <source>
        <dbReference type="ARBA" id="ARBA00009437"/>
    </source>
</evidence>
<organism evidence="7 8">
    <name type="scientific">Pseudobdellovibrio exovorus JSS</name>
    <dbReference type="NCBI Taxonomy" id="1184267"/>
    <lineage>
        <taxon>Bacteria</taxon>
        <taxon>Pseudomonadati</taxon>
        <taxon>Bdellovibrionota</taxon>
        <taxon>Bdellovibrionia</taxon>
        <taxon>Bdellovibrionales</taxon>
        <taxon>Pseudobdellovibrionaceae</taxon>
        <taxon>Pseudobdellovibrio</taxon>
    </lineage>
</organism>
<evidence type="ECO:0000259" key="6">
    <source>
        <dbReference type="PROSITE" id="PS50931"/>
    </source>
</evidence>
<accession>M4VDV4</accession>
<sequence>MDTWINYHHLYYFKTIAEEGSVSKAAEKLRLGQPTLSAQLKQFEDTIGIKLFDRQHKKLTLTEQGKVALEYAQNIFKMGNEMYEALHDRMSPNRIHLQIGALDSLTKEILLELSKAAYKIGPCSISLIEGKPEEMLRELAAHRIDLFVTNFIPSTLDTKHFFYKSIMKNPVSIYGAKEFKGLSTRFPQSVSNKPFILPTHDSKLRRDFEHWVRLNGLTVDSLAETQDVSLQKLMASEGLGLIPTTLKSVESLVKNKTLYKIGALTEVYEEVFLISAQRKITNPIAAKLLKN</sequence>
<dbReference type="Pfam" id="PF03466">
    <property type="entry name" value="LysR_substrate"/>
    <property type="match status" value="1"/>
</dbReference>
<name>M4VDV4_9BACT</name>
<reference evidence="7 8" key="1">
    <citation type="journal article" date="2013" name="ISME J.">
        <title>By their genes ye shall know them: genomic signatures of predatory bacteria.</title>
        <authorList>
            <person name="Pasternak Z."/>
            <person name="Pietrokovski S."/>
            <person name="Rotem O."/>
            <person name="Gophna U."/>
            <person name="Lurie-Weinberger M.N."/>
            <person name="Jurkevitch E."/>
        </authorList>
    </citation>
    <scope>NUCLEOTIDE SEQUENCE [LARGE SCALE GENOMIC DNA]</scope>
    <source>
        <strain evidence="7 8">JSS</strain>
    </source>
</reference>
<dbReference type="Pfam" id="PF00126">
    <property type="entry name" value="HTH_1"/>
    <property type="match status" value="1"/>
</dbReference>
<dbReference type="RefSeq" id="WP_015470711.1">
    <property type="nucleotide sequence ID" value="NC_020813.1"/>
</dbReference>
<keyword evidence="5" id="KW-0804">Transcription</keyword>
<dbReference type="Gene3D" id="3.40.190.290">
    <property type="match status" value="1"/>
</dbReference>
<dbReference type="SUPFAM" id="SSF46785">
    <property type="entry name" value="Winged helix' DNA-binding domain"/>
    <property type="match status" value="1"/>
</dbReference>
<keyword evidence="3" id="KW-0238">DNA-binding</keyword>
<dbReference type="InterPro" id="IPR000847">
    <property type="entry name" value="LysR_HTH_N"/>
</dbReference>
<dbReference type="PANTHER" id="PTHR30293:SF2">
    <property type="entry name" value="TRANSCRIPTIONAL ACTIVATOR PROTEIN NHAR"/>
    <property type="match status" value="1"/>
</dbReference>
<dbReference type="GO" id="GO:2000142">
    <property type="term" value="P:regulation of DNA-templated transcription initiation"/>
    <property type="evidence" value="ECO:0007669"/>
    <property type="project" value="TreeGrafter"/>
</dbReference>
<dbReference type="Proteomes" id="UP000012040">
    <property type="component" value="Chromosome"/>
</dbReference>
<keyword evidence="4" id="KW-0010">Activator</keyword>
<dbReference type="STRING" id="1184267.A11Q_2005"/>
<dbReference type="PROSITE" id="PS50931">
    <property type="entry name" value="HTH_LYSR"/>
    <property type="match status" value="1"/>
</dbReference>